<accession>A0AA39UC66</accession>
<evidence type="ECO:0000313" key="4">
    <source>
        <dbReference type="Proteomes" id="UP001166286"/>
    </source>
</evidence>
<dbReference type="PROSITE" id="PS50012">
    <property type="entry name" value="RCC1_3"/>
    <property type="match status" value="2"/>
</dbReference>
<dbReference type="AlphaFoldDB" id="A0AA39UC66"/>
<protein>
    <submittedName>
        <fullName evidence="3">Uncharacterized protein</fullName>
    </submittedName>
</protein>
<keyword evidence="1" id="KW-0677">Repeat</keyword>
<comment type="caution">
    <text evidence="3">The sequence shown here is derived from an EMBL/GenBank/DDBJ whole genome shotgun (WGS) entry which is preliminary data.</text>
</comment>
<dbReference type="SUPFAM" id="SSF50985">
    <property type="entry name" value="RCC1/BLIP-II"/>
    <property type="match status" value="1"/>
</dbReference>
<feature type="repeat" description="RCC1" evidence="2">
    <location>
        <begin position="221"/>
        <end position="275"/>
    </location>
</feature>
<gene>
    <name evidence="3" type="ORF">JMJ35_003873</name>
</gene>
<dbReference type="Proteomes" id="UP001166286">
    <property type="component" value="Unassembled WGS sequence"/>
</dbReference>
<dbReference type="Gene3D" id="2.130.10.30">
    <property type="entry name" value="Regulator of chromosome condensation 1/beta-lactamase-inhibitor protein II"/>
    <property type="match status" value="1"/>
</dbReference>
<keyword evidence="4" id="KW-1185">Reference proteome</keyword>
<feature type="repeat" description="RCC1" evidence="2">
    <location>
        <begin position="331"/>
        <end position="384"/>
    </location>
</feature>
<dbReference type="PANTHER" id="PTHR22870">
    <property type="entry name" value="REGULATOR OF CHROMOSOME CONDENSATION"/>
    <property type="match status" value="1"/>
</dbReference>
<sequence>MELYMCGFNAHSQLVDQERQNNENILNFNKVYQSPYIRVRCALWSCTVVEDDGSLVHRGFRASGLDPVSIDGAPPRNIKTLFGDVSGIIGALTKNGSIHLFADDIDQSDGWRLRKHRFDADNFLSRQNLIIDHIAIADNGEVCICTKMASHETTPEDSPTDSPGIPSIEFSPPTARFHIHTFSSVEDLLSSKPPTSTHPIFAPLRSLCGSATGFTGLNTTDEVLTFGSALHPQTLGRTPTPANPAEVPSPVSFLGGISIDKIAAGGWIGAAVSEDRDLYVWGGQAGAAKGLNALPKFSDGEEVRLVDINGGVDVVDVGVGSDHIIALTGDGEVWVTGEGDCGQLGTGTTNFEENWVRVRGDWEANGRVVSVGCGVWCSWVLVDSRTCL</sequence>
<evidence type="ECO:0000313" key="3">
    <source>
        <dbReference type="EMBL" id="KAK0514151.1"/>
    </source>
</evidence>
<dbReference type="PANTHER" id="PTHR22870:SF408">
    <property type="entry name" value="OS09G0560450 PROTEIN"/>
    <property type="match status" value="1"/>
</dbReference>
<dbReference type="InterPro" id="IPR051210">
    <property type="entry name" value="Ub_ligase/GEF_domain"/>
</dbReference>
<evidence type="ECO:0000256" key="1">
    <source>
        <dbReference type="ARBA" id="ARBA00022737"/>
    </source>
</evidence>
<evidence type="ECO:0000256" key="2">
    <source>
        <dbReference type="PROSITE-ProRule" id="PRU00235"/>
    </source>
</evidence>
<dbReference type="InterPro" id="IPR009091">
    <property type="entry name" value="RCC1/BLIP-II"/>
</dbReference>
<proteinExistence type="predicted"/>
<reference evidence="3" key="1">
    <citation type="submission" date="2023-03" db="EMBL/GenBank/DDBJ databases">
        <title>Complete genome of Cladonia borealis.</title>
        <authorList>
            <person name="Park H."/>
        </authorList>
    </citation>
    <scope>NUCLEOTIDE SEQUENCE</scope>
    <source>
        <strain evidence="3">ANT050790</strain>
    </source>
</reference>
<dbReference type="InterPro" id="IPR000408">
    <property type="entry name" value="Reg_chr_condens"/>
</dbReference>
<dbReference type="EMBL" id="JAFEKC020000006">
    <property type="protein sequence ID" value="KAK0514151.1"/>
    <property type="molecule type" value="Genomic_DNA"/>
</dbReference>
<organism evidence="3 4">
    <name type="scientific">Cladonia borealis</name>
    <dbReference type="NCBI Taxonomy" id="184061"/>
    <lineage>
        <taxon>Eukaryota</taxon>
        <taxon>Fungi</taxon>
        <taxon>Dikarya</taxon>
        <taxon>Ascomycota</taxon>
        <taxon>Pezizomycotina</taxon>
        <taxon>Lecanoromycetes</taxon>
        <taxon>OSLEUM clade</taxon>
        <taxon>Lecanoromycetidae</taxon>
        <taxon>Lecanorales</taxon>
        <taxon>Lecanorineae</taxon>
        <taxon>Cladoniaceae</taxon>
        <taxon>Cladonia</taxon>
    </lineage>
</organism>
<dbReference type="Pfam" id="PF13540">
    <property type="entry name" value="RCC1_2"/>
    <property type="match status" value="1"/>
</dbReference>
<name>A0AA39UC66_9LECA</name>